<protein>
    <recommendedName>
        <fullName evidence="3">Secretion system C-terminal sorting domain-containing protein</fullName>
    </recommendedName>
</protein>
<organism evidence="4 5">
    <name type="scientific">Tenacibaculum vairaonense</name>
    <dbReference type="NCBI Taxonomy" id="3137860"/>
    <lineage>
        <taxon>Bacteria</taxon>
        <taxon>Pseudomonadati</taxon>
        <taxon>Bacteroidota</taxon>
        <taxon>Flavobacteriia</taxon>
        <taxon>Flavobacteriales</taxon>
        <taxon>Flavobacteriaceae</taxon>
        <taxon>Tenacibaculum</taxon>
    </lineage>
</organism>
<dbReference type="Proteomes" id="UP001497602">
    <property type="component" value="Unassembled WGS sequence"/>
</dbReference>
<accession>A0ABM9PRC9</accession>
<comment type="caution">
    <text evidence="4">The sequence shown here is derived from an EMBL/GenBank/DDBJ whole genome shotgun (WGS) entry which is preliminary data.</text>
</comment>
<reference evidence="4 5" key="1">
    <citation type="submission" date="2024-05" db="EMBL/GenBank/DDBJ databases">
        <authorList>
            <person name="Duchaud E."/>
        </authorList>
    </citation>
    <scope>NUCLEOTIDE SEQUENCE [LARGE SCALE GENOMIC DNA]</scope>
    <source>
        <strain evidence="4">Ena-SAMPLE-TAB-13-05-2024-13:56:06:370-140305</strain>
    </source>
</reference>
<proteinExistence type="predicted"/>
<keyword evidence="5" id="KW-1185">Reference proteome</keyword>
<dbReference type="NCBIfam" id="TIGR04183">
    <property type="entry name" value="Por_Secre_tail"/>
    <property type="match status" value="1"/>
</dbReference>
<gene>
    <name evidence="4" type="ORF">T190115A13A_70135</name>
</gene>
<feature type="chain" id="PRO_5045625700" description="Secretion system C-terminal sorting domain-containing protein" evidence="2">
    <location>
        <begin position="22"/>
        <end position="829"/>
    </location>
</feature>
<evidence type="ECO:0000256" key="2">
    <source>
        <dbReference type="SAM" id="SignalP"/>
    </source>
</evidence>
<evidence type="ECO:0000313" key="4">
    <source>
        <dbReference type="EMBL" id="CAL2108362.1"/>
    </source>
</evidence>
<evidence type="ECO:0000313" key="5">
    <source>
        <dbReference type="Proteomes" id="UP001497602"/>
    </source>
</evidence>
<dbReference type="EMBL" id="CAXJRC010000044">
    <property type="protein sequence ID" value="CAL2108362.1"/>
    <property type="molecule type" value="Genomic_DNA"/>
</dbReference>
<feature type="domain" description="Secretion system C-terminal sorting" evidence="3">
    <location>
        <begin position="754"/>
        <end position="827"/>
    </location>
</feature>
<keyword evidence="1 2" id="KW-0732">Signal</keyword>
<name>A0ABM9PRC9_9FLAO</name>
<sequence length="829" mass="94936">MRIFYNYLLFYIMLFCNTSWAFIQQNTITITDLEGVTTTNYPIQIGRPFIKGEIKNFPQVLVNGTAISTQANIKNRYEDGSVKFAIISFLIPTLEDYGTKIITFQNQLNGNTTPLTSSEMLHNNYNFDANIELTKASTINASARSMLINNDYTIWNSGQIANTIILADHENSLTSGGHSISKYDIGFDEHKSFRPIFHATFWPTINKVSIRFIGEIANTESLQDIVVDNVTMRIGLTDSKIVYQLPQDKAPLKMYVASRFSRKYWAETPSKIKIDHNTAYLIATRYVSNYDLTKTIDPSNIDSTYNEWKNNNELYEYGLWTPYMPQSGQRQDIGPYPRTTTNWLYTWNDKASEVALNQAELAASWPMHFREGSSQRNGTTRFYDRNNIIEAIGKPISVIGRETLMTHMPYINSTTAATLDTDKVNIVGPWATNQWSSAPPDEYLPWYPDAAHCPDPFSLQYIVTGDYFYLEEMQFWASYHSLYYNPVQGRGPGKYGGIYGASAQIRGYAWVFRNRVRTTFLCPDDTPEKQHFTNLTNDAIALWEGQRSIRGTVHENTFLYNWGNDNSIFTPSPLKHWNVGSLGHLQDPINPETTSRAHSPWEYNFLHFALGTAKELGFKVDGIRSWFASNLIEQINDVDYNPYLITTPRIPIKNKEGAYFETWKETLIGYKENYNAELDFNQKLTWGPGNSYPHFALGAMSYLTDQPNSETAWNWVEEKVLPSTNGNPKWALLPREYNSLGVDNISLLENEIFIYPNPTTNYIKVLSKRQQNNLKLEISDLNGKIIISRTLNIDRLKAETTPLQGLRPGVYVLKLTSELGIYTKKIIMH</sequence>
<evidence type="ECO:0000259" key="3">
    <source>
        <dbReference type="Pfam" id="PF18962"/>
    </source>
</evidence>
<evidence type="ECO:0000256" key="1">
    <source>
        <dbReference type="ARBA" id="ARBA00022729"/>
    </source>
</evidence>
<feature type="signal peptide" evidence="2">
    <location>
        <begin position="1"/>
        <end position="21"/>
    </location>
</feature>
<dbReference type="InterPro" id="IPR026444">
    <property type="entry name" value="Secre_tail"/>
</dbReference>
<dbReference type="Pfam" id="PF18962">
    <property type="entry name" value="Por_Secre_tail"/>
    <property type="match status" value="1"/>
</dbReference>